<dbReference type="eggNOG" id="COG0456">
    <property type="taxonomic scope" value="Bacteria"/>
</dbReference>
<evidence type="ECO:0000313" key="3">
    <source>
        <dbReference type="Proteomes" id="UP000013782"/>
    </source>
</evidence>
<dbReference type="InterPro" id="IPR016181">
    <property type="entry name" value="Acyl_CoA_acyltransferase"/>
</dbReference>
<dbReference type="HOGENOM" id="CLU_013985_36_1_9"/>
<proteinExistence type="predicted"/>
<dbReference type="RefSeq" id="WP_010757201.1">
    <property type="nucleotide sequence ID" value="NZ_ASWD01000001.1"/>
</dbReference>
<dbReference type="EMBL" id="AJAQ01000015">
    <property type="protein sequence ID" value="EOH94475.1"/>
    <property type="molecule type" value="Genomic_DNA"/>
</dbReference>
<dbReference type="PANTHER" id="PTHR43072">
    <property type="entry name" value="N-ACETYLTRANSFERASE"/>
    <property type="match status" value="1"/>
</dbReference>
<protein>
    <recommendedName>
        <fullName evidence="1">N-acetyltransferase domain-containing protein</fullName>
    </recommendedName>
</protein>
<organism evidence="2 3">
    <name type="scientific">Enterococcus pallens ATCC BAA-351</name>
    <dbReference type="NCBI Taxonomy" id="1158607"/>
    <lineage>
        <taxon>Bacteria</taxon>
        <taxon>Bacillati</taxon>
        <taxon>Bacillota</taxon>
        <taxon>Bacilli</taxon>
        <taxon>Lactobacillales</taxon>
        <taxon>Enterococcaceae</taxon>
        <taxon>Enterococcus</taxon>
    </lineage>
</organism>
<dbReference type="PROSITE" id="PS51186">
    <property type="entry name" value="GNAT"/>
    <property type="match status" value="1"/>
</dbReference>
<feature type="domain" description="N-acetyltransferase" evidence="1">
    <location>
        <begin position="1"/>
        <end position="152"/>
    </location>
</feature>
<dbReference type="Proteomes" id="UP000013782">
    <property type="component" value="Unassembled WGS sequence"/>
</dbReference>
<evidence type="ECO:0000259" key="1">
    <source>
        <dbReference type="PROSITE" id="PS51186"/>
    </source>
</evidence>
<accession>R2SGS7</accession>
<dbReference type="Gene3D" id="3.40.630.30">
    <property type="match status" value="1"/>
</dbReference>
<dbReference type="Pfam" id="PF00583">
    <property type="entry name" value="Acetyltransf_1"/>
    <property type="match status" value="1"/>
</dbReference>
<reference evidence="2 3" key="1">
    <citation type="submission" date="2013-02" db="EMBL/GenBank/DDBJ databases">
        <title>The Genome Sequence of Enterococcus pallens BAA-351.</title>
        <authorList>
            <consortium name="The Broad Institute Genome Sequencing Platform"/>
            <consortium name="The Broad Institute Genome Sequencing Center for Infectious Disease"/>
            <person name="Earl A.M."/>
            <person name="Gilmore M.S."/>
            <person name="Lebreton F."/>
            <person name="Walker B."/>
            <person name="Young S.K."/>
            <person name="Zeng Q."/>
            <person name="Gargeya S."/>
            <person name="Fitzgerald M."/>
            <person name="Haas B."/>
            <person name="Abouelleil A."/>
            <person name="Alvarado L."/>
            <person name="Arachchi H.M."/>
            <person name="Berlin A.M."/>
            <person name="Chapman S.B."/>
            <person name="Dewar J."/>
            <person name="Goldberg J."/>
            <person name="Griggs A."/>
            <person name="Gujja S."/>
            <person name="Hansen M."/>
            <person name="Howarth C."/>
            <person name="Imamovic A."/>
            <person name="Larimer J."/>
            <person name="McCowan C."/>
            <person name="Murphy C."/>
            <person name="Neiman D."/>
            <person name="Pearson M."/>
            <person name="Priest M."/>
            <person name="Roberts A."/>
            <person name="Saif S."/>
            <person name="Shea T."/>
            <person name="Sisk P."/>
            <person name="Sykes S."/>
            <person name="Wortman J."/>
            <person name="Nusbaum C."/>
            <person name="Birren B."/>
        </authorList>
    </citation>
    <scope>NUCLEOTIDE SEQUENCE [LARGE SCALE GENOMIC DNA]</scope>
    <source>
        <strain evidence="2 3">ATCC BAA-351</strain>
    </source>
</reference>
<sequence length="152" mass="17301">MDTRSAEKKDIPALSELYTHFYKHNALLQPDDCVAVKESGNYPKWILDQPLHTIFLAESENKIIGFIHLEIVETPNYPSVVAHTFGQITDLFVLENYRRKGVGKQLITAAKQWGASNNLDYLELLVLGNNPQAINFYQKMGLNVARLILRSE</sequence>
<dbReference type="STRING" id="160454.RV10_GL003164"/>
<dbReference type="CDD" id="cd04301">
    <property type="entry name" value="NAT_SF"/>
    <property type="match status" value="1"/>
</dbReference>
<name>R2SGS7_9ENTE</name>
<gene>
    <name evidence="2" type="ORF">UAU_02210</name>
</gene>
<dbReference type="OrthoDB" id="5319888at2"/>
<dbReference type="GO" id="GO:0016747">
    <property type="term" value="F:acyltransferase activity, transferring groups other than amino-acyl groups"/>
    <property type="evidence" value="ECO:0007669"/>
    <property type="project" value="InterPro"/>
</dbReference>
<evidence type="ECO:0000313" key="2">
    <source>
        <dbReference type="EMBL" id="EOH94475.1"/>
    </source>
</evidence>
<dbReference type="SUPFAM" id="SSF55729">
    <property type="entry name" value="Acyl-CoA N-acyltransferases (Nat)"/>
    <property type="match status" value="1"/>
</dbReference>
<dbReference type="PATRIC" id="fig|1158607.3.peg.2182"/>
<keyword evidence="3" id="KW-1185">Reference proteome</keyword>
<dbReference type="InterPro" id="IPR000182">
    <property type="entry name" value="GNAT_dom"/>
</dbReference>
<comment type="caution">
    <text evidence="2">The sequence shown here is derived from an EMBL/GenBank/DDBJ whole genome shotgun (WGS) entry which is preliminary data.</text>
</comment>
<dbReference type="AlphaFoldDB" id="R2SGS7"/>